<gene>
    <name evidence="1" type="ORF">LCGC14_2877300</name>
</gene>
<evidence type="ECO:0000313" key="1">
    <source>
        <dbReference type="EMBL" id="KKK75083.1"/>
    </source>
</evidence>
<accession>A0A0F8Y1C4</accession>
<sequence>MTADDIQFLESCKFVAAEISRIFAVPPHWIGVLDKATFSNIEQPENERET</sequence>
<comment type="caution">
    <text evidence="1">The sequence shown here is derived from an EMBL/GenBank/DDBJ whole genome shotgun (WGS) entry which is preliminary data.</text>
</comment>
<dbReference type="InterPro" id="IPR006944">
    <property type="entry name" value="Phage/GTA_portal"/>
</dbReference>
<proteinExistence type="predicted"/>
<organism evidence="1">
    <name type="scientific">marine sediment metagenome</name>
    <dbReference type="NCBI Taxonomy" id="412755"/>
    <lineage>
        <taxon>unclassified sequences</taxon>
        <taxon>metagenomes</taxon>
        <taxon>ecological metagenomes</taxon>
    </lineage>
</organism>
<dbReference type="Pfam" id="PF04860">
    <property type="entry name" value="Phage_portal"/>
    <property type="match status" value="1"/>
</dbReference>
<name>A0A0F8Y1C4_9ZZZZ</name>
<dbReference type="AlphaFoldDB" id="A0A0F8Y1C4"/>
<protein>
    <submittedName>
        <fullName evidence="1">Uncharacterized protein</fullName>
    </submittedName>
</protein>
<dbReference type="EMBL" id="LAZR01056021">
    <property type="protein sequence ID" value="KKK75083.1"/>
    <property type="molecule type" value="Genomic_DNA"/>
</dbReference>
<reference evidence="1" key="1">
    <citation type="journal article" date="2015" name="Nature">
        <title>Complex archaea that bridge the gap between prokaryotes and eukaryotes.</title>
        <authorList>
            <person name="Spang A."/>
            <person name="Saw J.H."/>
            <person name="Jorgensen S.L."/>
            <person name="Zaremba-Niedzwiedzka K."/>
            <person name="Martijn J."/>
            <person name="Lind A.E."/>
            <person name="van Eijk R."/>
            <person name="Schleper C."/>
            <person name="Guy L."/>
            <person name="Ettema T.J."/>
        </authorList>
    </citation>
    <scope>NUCLEOTIDE SEQUENCE</scope>
</reference>